<dbReference type="InterPro" id="IPR003399">
    <property type="entry name" value="Mce/MlaD"/>
</dbReference>
<dbReference type="GO" id="GO:0051701">
    <property type="term" value="P:biological process involved in interaction with host"/>
    <property type="evidence" value="ECO:0007669"/>
    <property type="project" value="TreeGrafter"/>
</dbReference>
<evidence type="ECO:0000313" key="4">
    <source>
        <dbReference type="Proteomes" id="UP000639606"/>
    </source>
</evidence>
<sequence>MRDLAAPLVKLLVFAAVTITATALLAVTISNASFTDATAYTARFTDATALHEGDDVRIAGVRVGQVEEVRVVDRRVAEVEFSLDGERVLPASVTATIKYRNLVGQRYVALEQGVGQANAVLPPGGVIPLERTKPALDLTVLFNGFKPLFQALNPEDVNKLSYEIIQVLQGEAGTVDSLLRHTASLTSALAARDQVIGEVVDNLNAVLDTVNSRGEQVTQLVDTLQRLTSGLAGDREPIGEAVSALGELTGATAGLLEDARAPLKEDIAQLGLVSRTLADHEAVVEGVLNNFPRKLETLSRTASYGSWFNFFLCEGTGQVAVPPVIRDPVPITALPVTQPRCRP</sequence>
<feature type="domain" description="Mce/MlaD" evidence="1">
    <location>
        <begin position="38"/>
        <end position="113"/>
    </location>
</feature>
<protein>
    <submittedName>
        <fullName evidence="3">ABC transporter substrate-binding protein</fullName>
    </submittedName>
</protein>
<dbReference type="InterPro" id="IPR052336">
    <property type="entry name" value="MlaD_Phospholipid_Transporter"/>
</dbReference>
<accession>A0A918EDI6</accession>
<reference evidence="3" key="2">
    <citation type="submission" date="2020-09" db="EMBL/GenBank/DDBJ databases">
        <authorList>
            <person name="Sun Q."/>
            <person name="Ohkuma M."/>
        </authorList>
    </citation>
    <scope>NUCLEOTIDE SEQUENCE</scope>
    <source>
        <strain evidence="3">JCM 3313</strain>
    </source>
</reference>
<name>A0A918EDI6_9PSEU</name>
<keyword evidence="4" id="KW-1185">Reference proteome</keyword>
<dbReference type="InterPro" id="IPR005693">
    <property type="entry name" value="Mce"/>
</dbReference>
<evidence type="ECO:0000313" key="3">
    <source>
        <dbReference type="EMBL" id="GGP57814.1"/>
    </source>
</evidence>
<dbReference type="PANTHER" id="PTHR33371">
    <property type="entry name" value="INTERMEMBRANE PHOSPHOLIPID TRANSPORT SYSTEM BINDING PROTEIN MLAD-RELATED"/>
    <property type="match status" value="1"/>
</dbReference>
<feature type="domain" description="Mammalian cell entry C-terminal" evidence="2">
    <location>
        <begin position="119"/>
        <end position="319"/>
    </location>
</feature>
<organism evidence="3 4">
    <name type="scientific">Saccharothrix coeruleofusca</name>
    <dbReference type="NCBI Taxonomy" id="33919"/>
    <lineage>
        <taxon>Bacteria</taxon>
        <taxon>Bacillati</taxon>
        <taxon>Actinomycetota</taxon>
        <taxon>Actinomycetes</taxon>
        <taxon>Pseudonocardiales</taxon>
        <taxon>Pseudonocardiaceae</taxon>
        <taxon>Saccharothrix</taxon>
    </lineage>
</organism>
<proteinExistence type="predicted"/>
<dbReference type="Pfam" id="PF11887">
    <property type="entry name" value="Mce4_CUP1"/>
    <property type="match status" value="1"/>
</dbReference>
<dbReference type="PANTHER" id="PTHR33371:SF17">
    <property type="entry name" value="MCE-FAMILY PROTEIN MCE1B"/>
    <property type="match status" value="1"/>
</dbReference>
<evidence type="ECO:0000259" key="2">
    <source>
        <dbReference type="Pfam" id="PF11887"/>
    </source>
</evidence>
<dbReference type="Proteomes" id="UP000639606">
    <property type="component" value="Unassembled WGS sequence"/>
</dbReference>
<dbReference type="EMBL" id="BMRG01000005">
    <property type="protein sequence ID" value="GGP57814.1"/>
    <property type="molecule type" value="Genomic_DNA"/>
</dbReference>
<comment type="caution">
    <text evidence="3">The sequence shown here is derived from an EMBL/GenBank/DDBJ whole genome shotgun (WGS) entry which is preliminary data.</text>
</comment>
<gene>
    <name evidence="3" type="ORF">GCM10010185_32770</name>
</gene>
<dbReference type="InterPro" id="IPR024516">
    <property type="entry name" value="Mce_C"/>
</dbReference>
<dbReference type="GO" id="GO:0005576">
    <property type="term" value="C:extracellular region"/>
    <property type="evidence" value="ECO:0007669"/>
    <property type="project" value="TreeGrafter"/>
</dbReference>
<reference evidence="3" key="1">
    <citation type="journal article" date="2014" name="Int. J. Syst. Evol. Microbiol.">
        <title>Complete genome sequence of Corynebacterium casei LMG S-19264T (=DSM 44701T), isolated from a smear-ripened cheese.</title>
        <authorList>
            <consortium name="US DOE Joint Genome Institute (JGI-PGF)"/>
            <person name="Walter F."/>
            <person name="Albersmeier A."/>
            <person name="Kalinowski J."/>
            <person name="Ruckert C."/>
        </authorList>
    </citation>
    <scope>NUCLEOTIDE SEQUENCE</scope>
    <source>
        <strain evidence="3">JCM 3313</strain>
    </source>
</reference>
<dbReference type="RefSeq" id="WP_189224123.1">
    <property type="nucleotide sequence ID" value="NZ_BMRG01000005.1"/>
</dbReference>
<dbReference type="AlphaFoldDB" id="A0A918EDI6"/>
<dbReference type="NCBIfam" id="TIGR00996">
    <property type="entry name" value="Mtu_fam_mce"/>
    <property type="match status" value="1"/>
</dbReference>
<dbReference type="Pfam" id="PF02470">
    <property type="entry name" value="MlaD"/>
    <property type="match status" value="1"/>
</dbReference>
<evidence type="ECO:0000259" key="1">
    <source>
        <dbReference type="Pfam" id="PF02470"/>
    </source>
</evidence>